<dbReference type="RefSeq" id="WP_343990648.1">
    <property type="nucleotide sequence ID" value="NZ_BAAALG010000001.1"/>
</dbReference>
<organism evidence="3 4">
    <name type="scientific">Nocardioides dubius</name>
    <dbReference type="NCBI Taxonomy" id="317019"/>
    <lineage>
        <taxon>Bacteria</taxon>
        <taxon>Bacillati</taxon>
        <taxon>Actinomycetota</taxon>
        <taxon>Actinomycetes</taxon>
        <taxon>Propionibacteriales</taxon>
        <taxon>Nocardioidaceae</taxon>
        <taxon>Nocardioides</taxon>
    </lineage>
</organism>
<keyword evidence="1" id="KW-0732">Signal</keyword>
<protein>
    <recommendedName>
        <fullName evidence="2">Sporulation stage II protein D amidase enhancer LytB N-terminal domain-containing protein</fullName>
    </recommendedName>
</protein>
<dbReference type="EMBL" id="BAAALG010000001">
    <property type="protein sequence ID" value="GAA1091684.1"/>
    <property type="molecule type" value="Genomic_DNA"/>
</dbReference>
<comment type="caution">
    <text evidence="3">The sequence shown here is derived from an EMBL/GenBank/DDBJ whole genome shotgun (WGS) entry which is preliminary data.</text>
</comment>
<proteinExistence type="predicted"/>
<reference evidence="3 4" key="1">
    <citation type="journal article" date="2019" name="Int. J. Syst. Evol. Microbiol.">
        <title>The Global Catalogue of Microorganisms (GCM) 10K type strain sequencing project: providing services to taxonomists for standard genome sequencing and annotation.</title>
        <authorList>
            <consortium name="The Broad Institute Genomics Platform"/>
            <consortium name="The Broad Institute Genome Sequencing Center for Infectious Disease"/>
            <person name="Wu L."/>
            <person name="Ma J."/>
        </authorList>
    </citation>
    <scope>NUCLEOTIDE SEQUENCE [LARGE SCALE GENOMIC DNA]</scope>
    <source>
        <strain evidence="3 4">JCM 13008</strain>
    </source>
</reference>
<evidence type="ECO:0000313" key="3">
    <source>
        <dbReference type="EMBL" id="GAA1091684.1"/>
    </source>
</evidence>
<dbReference type="PANTHER" id="PTHR30032">
    <property type="entry name" value="N-ACETYLMURAMOYL-L-ALANINE AMIDASE-RELATED"/>
    <property type="match status" value="1"/>
</dbReference>
<gene>
    <name evidence="3" type="ORF">GCM10009668_03140</name>
</gene>
<evidence type="ECO:0000313" key="4">
    <source>
        <dbReference type="Proteomes" id="UP001501581"/>
    </source>
</evidence>
<name>A0ABN1TM09_9ACTN</name>
<dbReference type="InterPro" id="IPR051922">
    <property type="entry name" value="Bact_Sporulation_Assoc"/>
</dbReference>
<dbReference type="InterPro" id="IPR013486">
    <property type="entry name" value="SpoIID/LytB"/>
</dbReference>
<keyword evidence="4" id="KW-1185">Reference proteome</keyword>
<dbReference type="InterPro" id="IPR013693">
    <property type="entry name" value="SpoIID/LytB_N"/>
</dbReference>
<dbReference type="PANTHER" id="PTHR30032:SF4">
    <property type="entry name" value="AMIDASE ENHANCER"/>
    <property type="match status" value="1"/>
</dbReference>
<feature type="chain" id="PRO_5045352601" description="Sporulation stage II protein D amidase enhancer LytB N-terminal domain-containing protein" evidence="1">
    <location>
        <begin position="23"/>
        <end position="398"/>
    </location>
</feature>
<dbReference type="Proteomes" id="UP001501581">
    <property type="component" value="Unassembled WGS sequence"/>
</dbReference>
<accession>A0ABN1TM09</accession>
<sequence length="398" mass="43464">MLTTSARLATLFALVVSTVLVAAPSGAAEENQNFTVPQNGRLVIHGHGYGHGHGMSQYGAEGAARQGLSWKQILAFYYPGTKRAELRGKVRVQISANSPKTLTVSPRSGLKVRDHGASKTWTLPVGKAKRWRLKLDGKRRTVVQLRDANGWRTWRTLKGQASFRAAGKPITLWMPSGATGYRGQLHFVGPASSRTRYAVNVVGINNYIRGVVPREMPATWSPNAVRAQAVAARTYAAYEMQHPRSAYFQLCDTVSCQVYGGVASEHPASNAAVDATRGVVLHHGGKPAFTQFSSSSGGWTVANQFSYLKAQEDPYDGWAGNPVHDWKVSTTRAKIEAVWPSIGTLQRVSVTVRDGNGQWNGRARTVVLVGSKAKVTMTGDDFRYRMGLRSTWFTFKAS</sequence>
<dbReference type="NCBIfam" id="TIGR02669">
    <property type="entry name" value="SpoIID_LytB"/>
    <property type="match status" value="1"/>
</dbReference>
<feature type="domain" description="Sporulation stage II protein D amidase enhancer LytB N-terminal" evidence="2">
    <location>
        <begin position="197"/>
        <end position="282"/>
    </location>
</feature>
<evidence type="ECO:0000259" key="2">
    <source>
        <dbReference type="Pfam" id="PF08486"/>
    </source>
</evidence>
<dbReference type="Pfam" id="PF08486">
    <property type="entry name" value="SpoIID"/>
    <property type="match status" value="1"/>
</dbReference>
<evidence type="ECO:0000256" key="1">
    <source>
        <dbReference type="SAM" id="SignalP"/>
    </source>
</evidence>
<feature type="signal peptide" evidence="1">
    <location>
        <begin position="1"/>
        <end position="22"/>
    </location>
</feature>